<keyword evidence="2" id="KW-1185">Reference proteome</keyword>
<dbReference type="PATRIC" id="fig|1341181.4.peg.2390"/>
<organism evidence="1 2">
    <name type="scientific">Flavobacterium limnosediminis JC2902</name>
    <dbReference type="NCBI Taxonomy" id="1341181"/>
    <lineage>
        <taxon>Bacteria</taxon>
        <taxon>Pseudomonadati</taxon>
        <taxon>Bacteroidota</taxon>
        <taxon>Flavobacteriia</taxon>
        <taxon>Flavobacteriales</taxon>
        <taxon>Flavobacteriaceae</taxon>
        <taxon>Flavobacterium</taxon>
    </lineage>
</organism>
<dbReference type="Proteomes" id="UP000018004">
    <property type="component" value="Unassembled WGS sequence"/>
</dbReference>
<dbReference type="eggNOG" id="ENOG503327W">
    <property type="taxonomic scope" value="Bacteria"/>
</dbReference>
<sequence length="172" mass="19920">MFLRLMKDFLIKKSVKKSLSDYKPADIGNKIQTIGLLIDETYFAKENELVSELVAGGVDRNAIEVLVYKDRIKKKETFENPFFSRADVSLKGDFRKQAVLDFIEKPFDMLISYYDIEKPILTLVTLQSKASFKVGFSTIDKRLNSFMITTIAEKHQEFVAELFKYLKILNKI</sequence>
<dbReference type="RefSeq" id="WP_023579994.1">
    <property type="nucleotide sequence ID" value="NZ_AVGG01000018.1"/>
</dbReference>
<dbReference type="InterPro" id="IPR054207">
    <property type="entry name" value="DUF6913"/>
</dbReference>
<comment type="caution">
    <text evidence="1">The sequence shown here is derived from an EMBL/GenBank/DDBJ whole genome shotgun (WGS) entry which is preliminary data.</text>
</comment>
<evidence type="ECO:0000313" key="1">
    <source>
        <dbReference type="EMBL" id="ESU26460.1"/>
    </source>
</evidence>
<name>V6SPV0_9FLAO</name>
<dbReference type="EMBL" id="AVGG01000018">
    <property type="protein sequence ID" value="ESU26460.1"/>
    <property type="molecule type" value="Genomic_DNA"/>
</dbReference>
<gene>
    <name evidence="1" type="ORF">FLJC2902T_24280</name>
</gene>
<dbReference type="AlphaFoldDB" id="V6SPV0"/>
<proteinExistence type="predicted"/>
<dbReference type="Pfam" id="PF21857">
    <property type="entry name" value="DUF6913"/>
    <property type="match status" value="1"/>
</dbReference>
<dbReference type="OrthoDB" id="1430532at2"/>
<reference evidence="1 2" key="1">
    <citation type="submission" date="2013-08" db="EMBL/GenBank/DDBJ databases">
        <title>Flavobacterium limnosediminis JC2902 genome sequencing.</title>
        <authorList>
            <person name="Lee K."/>
            <person name="Yi H."/>
            <person name="Park S."/>
            <person name="Chun J."/>
        </authorList>
    </citation>
    <scope>NUCLEOTIDE SEQUENCE [LARGE SCALE GENOMIC DNA]</scope>
    <source>
        <strain evidence="1 2">JC2902</strain>
    </source>
</reference>
<protein>
    <submittedName>
        <fullName evidence="1">Uncharacterized protein</fullName>
    </submittedName>
</protein>
<dbReference type="STRING" id="1341181.FLJC2902T_24280"/>
<accession>V6SPV0</accession>
<evidence type="ECO:0000313" key="2">
    <source>
        <dbReference type="Proteomes" id="UP000018004"/>
    </source>
</evidence>